<dbReference type="RefSeq" id="WP_012639843.1">
    <property type="nucleotide sequence ID" value="NC_011901.1"/>
</dbReference>
<evidence type="ECO:0000256" key="1">
    <source>
        <dbReference type="ARBA" id="ARBA00060876"/>
    </source>
</evidence>
<reference evidence="3 4" key="1">
    <citation type="journal article" date="2011" name="Stand. Genomic Sci.">
        <title>Complete genome sequence of 'Thioalkalivibrio sulfidophilus' HL-EbGr7.</title>
        <authorList>
            <person name="Muyzer G."/>
            <person name="Sorokin D.Y."/>
            <person name="Mavromatis K."/>
            <person name="Lapidus A."/>
            <person name="Clum A."/>
            <person name="Ivanova N."/>
            <person name="Pati A."/>
            <person name="d'Haeseleer P."/>
            <person name="Woyke T."/>
            <person name="Kyrpides N.C."/>
        </authorList>
    </citation>
    <scope>NUCLEOTIDE SEQUENCE [LARGE SCALE GENOMIC DNA]</scope>
    <source>
        <strain evidence="3 4">HL-EbGR7</strain>
    </source>
</reference>
<dbReference type="InterPro" id="IPR025669">
    <property type="entry name" value="AAA_dom"/>
</dbReference>
<dbReference type="Pfam" id="PF13614">
    <property type="entry name" value="AAA_31"/>
    <property type="match status" value="1"/>
</dbReference>
<dbReference type="PANTHER" id="PTHR13696">
    <property type="entry name" value="P-LOOP CONTAINING NUCLEOSIDE TRIPHOSPHATE HYDROLASE"/>
    <property type="match status" value="1"/>
</dbReference>
<accession>B8GRC7</accession>
<dbReference type="SUPFAM" id="SSF52540">
    <property type="entry name" value="P-loop containing nucleoside triphosphate hydrolases"/>
    <property type="match status" value="1"/>
</dbReference>
<dbReference type="Gene3D" id="3.40.50.300">
    <property type="entry name" value="P-loop containing nucleotide triphosphate hydrolases"/>
    <property type="match status" value="1"/>
</dbReference>
<comment type="similarity">
    <text evidence="1">To B.subtilis soj.</text>
</comment>
<dbReference type="AlphaFoldDB" id="B8GRC7"/>
<proteinExistence type="predicted"/>
<dbReference type="HOGENOM" id="CLU_037612_1_3_6"/>
<name>B8GRC7_THISH</name>
<feature type="domain" description="AAA" evidence="2">
    <location>
        <begin position="3"/>
        <end position="178"/>
    </location>
</feature>
<evidence type="ECO:0000313" key="4">
    <source>
        <dbReference type="Proteomes" id="UP000002383"/>
    </source>
</evidence>
<sequence length="264" mass="28724">MAKILTIANQKGGVGKTTTSVNLAASLAATKRRVLMIDLDPQGNATMGSAVDKHDLEFTSCDVLMGRTPIREAIQYVEAVGYSILPANADLTEAEVSLMQAERREFRLKEALAPVVAEFDYIIIDCPPSLNMLTVNALVAATGVLIPMQCEYYALEGLSALTRTIESIRQSVNPDLQVEGVLRTMYDPRNNLATDVSAQLEQHFGERVYRTIIPRNVRLAEAPSYGLPILLYDKPSRGAMAYLALAGEILRRERGTTPAPAASA</sequence>
<dbReference type="eggNOG" id="COG1192">
    <property type="taxonomic scope" value="Bacteria"/>
</dbReference>
<dbReference type="FunFam" id="3.40.50.300:FF:000285">
    <property type="entry name" value="Sporulation initiation inhibitor Soj"/>
    <property type="match status" value="1"/>
</dbReference>
<dbReference type="CDD" id="cd02042">
    <property type="entry name" value="ParAB_family"/>
    <property type="match status" value="1"/>
</dbReference>
<dbReference type="Proteomes" id="UP000002383">
    <property type="component" value="Chromosome"/>
</dbReference>
<gene>
    <name evidence="3" type="ordered locus">Tgr7_3314</name>
</gene>
<evidence type="ECO:0000259" key="2">
    <source>
        <dbReference type="Pfam" id="PF13614"/>
    </source>
</evidence>
<dbReference type="OrthoDB" id="9815116at2"/>
<evidence type="ECO:0000313" key="3">
    <source>
        <dbReference type="EMBL" id="ACL74381.1"/>
    </source>
</evidence>
<dbReference type="InterPro" id="IPR027417">
    <property type="entry name" value="P-loop_NTPase"/>
</dbReference>
<dbReference type="EMBL" id="CP001339">
    <property type="protein sequence ID" value="ACL74381.1"/>
    <property type="molecule type" value="Genomic_DNA"/>
</dbReference>
<dbReference type="STRING" id="396588.Tgr7_3314"/>
<dbReference type="KEGG" id="tgr:Tgr7_3314"/>
<dbReference type="InterPro" id="IPR050678">
    <property type="entry name" value="DNA_Partitioning_ATPase"/>
</dbReference>
<dbReference type="PANTHER" id="PTHR13696:SF52">
    <property type="entry name" value="PARA FAMILY PROTEIN CT_582"/>
    <property type="match status" value="1"/>
</dbReference>
<dbReference type="PIRSF" id="PIRSF009320">
    <property type="entry name" value="Nuc_binding_HP_1000"/>
    <property type="match status" value="1"/>
</dbReference>
<protein>
    <submittedName>
        <fullName evidence="3">Chromosome segregation ATPase</fullName>
    </submittedName>
</protein>
<organism evidence="3 4">
    <name type="scientific">Thioalkalivibrio sulfidiphilus (strain HL-EbGR7)</name>
    <dbReference type="NCBI Taxonomy" id="396588"/>
    <lineage>
        <taxon>Bacteria</taxon>
        <taxon>Pseudomonadati</taxon>
        <taxon>Pseudomonadota</taxon>
        <taxon>Gammaproteobacteria</taxon>
        <taxon>Chromatiales</taxon>
        <taxon>Ectothiorhodospiraceae</taxon>
        <taxon>Thioalkalivibrio</taxon>
    </lineage>
</organism>
<keyword evidence="4" id="KW-1185">Reference proteome</keyword>